<proteinExistence type="predicted"/>
<protein>
    <submittedName>
        <fullName evidence="2">(northern house mosquito) hypothetical protein</fullName>
    </submittedName>
</protein>
<dbReference type="EMBL" id="HBUE01299983">
    <property type="protein sequence ID" value="CAG6578389.1"/>
    <property type="molecule type" value="Transcribed_RNA"/>
</dbReference>
<feature type="compositionally biased region" description="Polar residues" evidence="1">
    <location>
        <begin position="48"/>
        <end position="70"/>
    </location>
</feature>
<evidence type="ECO:0000256" key="1">
    <source>
        <dbReference type="SAM" id="MobiDB-lite"/>
    </source>
</evidence>
<organism evidence="2">
    <name type="scientific">Culex pipiens</name>
    <name type="common">House mosquito</name>
    <dbReference type="NCBI Taxonomy" id="7175"/>
    <lineage>
        <taxon>Eukaryota</taxon>
        <taxon>Metazoa</taxon>
        <taxon>Ecdysozoa</taxon>
        <taxon>Arthropoda</taxon>
        <taxon>Hexapoda</taxon>
        <taxon>Insecta</taxon>
        <taxon>Pterygota</taxon>
        <taxon>Neoptera</taxon>
        <taxon>Endopterygota</taxon>
        <taxon>Diptera</taxon>
        <taxon>Nematocera</taxon>
        <taxon>Culicoidea</taxon>
        <taxon>Culicidae</taxon>
        <taxon>Culicinae</taxon>
        <taxon>Culicini</taxon>
        <taxon>Culex</taxon>
        <taxon>Culex</taxon>
    </lineage>
</organism>
<dbReference type="AlphaFoldDB" id="A0A8D8JTN4"/>
<dbReference type="EMBL" id="HBUE01194011">
    <property type="protein sequence ID" value="CAG6526673.1"/>
    <property type="molecule type" value="Transcribed_RNA"/>
</dbReference>
<name>A0A8D8JTN4_CULPI</name>
<feature type="region of interest" description="Disordered" evidence="1">
    <location>
        <begin position="27"/>
        <end position="70"/>
    </location>
</feature>
<reference evidence="2" key="1">
    <citation type="submission" date="2021-05" db="EMBL/GenBank/DDBJ databases">
        <authorList>
            <person name="Alioto T."/>
            <person name="Alioto T."/>
            <person name="Gomez Garrido J."/>
        </authorList>
    </citation>
    <scope>NUCLEOTIDE SEQUENCE</scope>
</reference>
<accession>A0A8D8JTN4</accession>
<sequence>MLWIRSQYFYPWINLLTPRDLSGSTTNPSFALIPNPPSPLKSYRAKQNENPTTFGNQKPPLNQTQICSINPNRSPIEPEIAALNWQHFHEISHHKINNRSNVGRAAI</sequence>
<evidence type="ECO:0000313" key="2">
    <source>
        <dbReference type="EMBL" id="CAG6578389.1"/>
    </source>
</evidence>